<evidence type="ECO:0000256" key="4">
    <source>
        <dbReference type="SAM" id="Phobius"/>
    </source>
</evidence>
<dbReference type="InterPro" id="IPR013320">
    <property type="entry name" value="ConA-like_dom_sf"/>
</dbReference>
<comment type="caution">
    <text evidence="2">Lacks conserved residue(s) required for the propagation of feature annotation.</text>
</comment>
<dbReference type="AlphaFoldDB" id="A0A2G8LJ58"/>
<keyword evidence="4" id="KW-0812">Transmembrane</keyword>
<dbReference type="OrthoDB" id="412155at2759"/>
<organism evidence="6 7">
    <name type="scientific">Stichopus japonicus</name>
    <name type="common">Sea cucumber</name>
    <dbReference type="NCBI Taxonomy" id="307972"/>
    <lineage>
        <taxon>Eukaryota</taxon>
        <taxon>Metazoa</taxon>
        <taxon>Echinodermata</taxon>
        <taxon>Eleutherozoa</taxon>
        <taxon>Echinozoa</taxon>
        <taxon>Holothuroidea</taxon>
        <taxon>Aspidochirotacea</taxon>
        <taxon>Aspidochirotida</taxon>
        <taxon>Stichopodidae</taxon>
        <taxon>Apostichopus</taxon>
    </lineage>
</organism>
<feature type="transmembrane region" description="Helical" evidence="4">
    <location>
        <begin position="385"/>
        <end position="408"/>
    </location>
</feature>
<feature type="region of interest" description="Disordered" evidence="3">
    <location>
        <begin position="418"/>
        <end position="440"/>
    </location>
</feature>
<evidence type="ECO:0000313" key="7">
    <source>
        <dbReference type="Proteomes" id="UP000230750"/>
    </source>
</evidence>
<sequence>MLLVSRLARWGQLENQDVPGEMDPEFNGPVGDHTTGSGRGKYLYVEAGPLPTQGQKTRLTSPPSVLQAGMSFVFWFYMFGVEYGDIEIFVKTATEERKLRKIVEDLPHYNKWLREEADIDACTEDFQCDFSLDCCDGTDELSSHCTSYKMCDFETDFCDWTNLNDDEFDWQRDRGGTGSGNTGPSNDHTTKSSNGYYLYTEVDRPLRNGDRARLGSYTILSTATEDCNMRFFYHLAGNGIGTLNIYTREIINGPLTKVWTQETQRGDTWFYAAVSLGLITNNVAFQVVIEGVRGLTQEGDMAIDDISFTPGCGQSPYPLPAVSTTAYTGSTRANAPPCNSNQWLCPLEYTCIARSKRCNDVRDCTDGSDEDNCGSEVDDKNPNALAIGLGVSFGVLGLIIIIGGILFLQQRKSKAIPTPSLGTAGLENPTYDTKSTDAKA</sequence>
<gene>
    <name evidence="6" type="ORF">BSL78_02767</name>
</gene>
<evidence type="ECO:0000256" key="3">
    <source>
        <dbReference type="SAM" id="MobiDB-lite"/>
    </source>
</evidence>
<keyword evidence="1 2" id="KW-1015">Disulfide bond</keyword>
<dbReference type="InterPro" id="IPR000998">
    <property type="entry name" value="MAM_dom"/>
</dbReference>
<feature type="domain" description="MAM" evidence="5">
    <location>
        <begin position="8"/>
        <end position="131"/>
    </location>
</feature>
<keyword evidence="6" id="KW-0675">Receptor</keyword>
<keyword evidence="4" id="KW-0472">Membrane</keyword>
<dbReference type="PROSITE" id="PS50068">
    <property type="entry name" value="LDLRA_2"/>
    <property type="match status" value="1"/>
</dbReference>
<dbReference type="EMBL" id="MRZV01000061">
    <property type="protein sequence ID" value="PIK60271.1"/>
    <property type="molecule type" value="Genomic_DNA"/>
</dbReference>
<keyword evidence="7" id="KW-1185">Reference proteome</keyword>
<dbReference type="Pfam" id="PF00629">
    <property type="entry name" value="MAM"/>
    <property type="match status" value="2"/>
</dbReference>
<keyword evidence="4" id="KW-1133">Transmembrane helix</keyword>
<feature type="region of interest" description="Disordered" evidence="3">
    <location>
        <begin position="171"/>
        <end position="193"/>
    </location>
</feature>
<dbReference type="Proteomes" id="UP000230750">
    <property type="component" value="Unassembled WGS sequence"/>
</dbReference>
<comment type="caution">
    <text evidence="6">The sequence shown here is derived from an EMBL/GenBank/DDBJ whole genome shotgun (WGS) entry which is preliminary data.</text>
</comment>
<feature type="disulfide bond" evidence="2">
    <location>
        <begin position="358"/>
        <end position="373"/>
    </location>
</feature>
<dbReference type="PRINTS" id="PR00261">
    <property type="entry name" value="LDLRECEPTOR"/>
</dbReference>
<dbReference type="SUPFAM" id="SSF49899">
    <property type="entry name" value="Concanavalin A-like lectins/glucanases"/>
    <property type="match status" value="2"/>
</dbReference>
<evidence type="ECO:0000256" key="2">
    <source>
        <dbReference type="PROSITE-ProRule" id="PRU00124"/>
    </source>
</evidence>
<proteinExistence type="predicted"/>
<dbReference type="InterPro" id="IPR036055">
    <property type="entry name" value="LDL_receptor-like_sf"/>
</dbReference>
<protein>
    <submittedName>
        <fullName evidence="6">Putative MAM and LDL-receptor class A domain-containing protein 1 isoform X1</fullName>
    </submittedName>
</protein>
<evidence type="ECO:0000313" key="6">
    <source>
        <dbReference type="EMBL" id="PIK60271.1"/>
    </source>
</evidence>
<dbReference type="InterPro" id="IPR023415">
    <property type="entry name" value="LDLR_class-A_CS"/>
</dbReference>
<evidence type="ECO:0000259" key="5">
    <source>
        <dbReference type="PROSITE" id="PS50060"/>
    </source>
</evidence>
<name>A0A2G8LJ58_STIJA</name>
<dbReference type="Gene3D" id="2.60.120.200">
    <property type="match status" value="2"/>
</dbReference>
<reference evidence="6 7" key="1">
    <citation type="journal article" date="2017" name="PLoS Biol.">
        <title>The sea cucumber genome provides insights into morphological evolution and visceral regeneration.</title>
        <authorList>
            <person name="Zhang X."/>
            <person name="Sun L."/>
            <person name="Yuan J."/>
            <person name="Sun Y."/>
            <person name="Gao Y."/>
            <person name="Zhang L."/>
            <person name="Li S."/>
            <person name="Dai H."/>
            <person name="Hamel J.F."/>
            <person name="Liu C."/>
            <person name="Yu Y."/>
            <person name="Liu S."/>
            <person name="Lin W."/>
            <person name="Guo K."/>
            <person name="Jin S."/>
            <person name="Xu P."/>
            <person name="Storey K.B."/>
            <person name="Huan P."/>
            <person name="Zhang T."/>
            <person name="Zhou Y."/>
            <person name="Zhang J."/>
            <person name="Lin C."/>
            <person name="Li X."/>
            <person name="Xing L."/>
            <person name="Huo D."/>
            <person name="Sun M."/>
            <person name="Wang L."/>
            <person name="Mercier A."/>
            <person name="Li F."/>
            <person name="Yang H."/>
            <person name="Xiang J."/>
        </authorList>
    </citation>
    <scope>NUCLEOTIDE SEQUENCE [LARGE SCALE GENOMIC DNA]</scope>
    <source>
        <strain evidence="6">Shaxun</strain>
        <tissue evidence="6">Muscle</tissue>
    </source>
</reference>
<dbReference type="Gene3D" id="4.10.400.10">
    <property type="entry name" value="Low-density Lipoprotein Receptor"/>
    <property type="match status" value="1"/>
</dbReference>
<feature type="domain" description="MAM" evidence="5">
    <location>
        <begin position="149"/>
        <end position="314"/>
    </location>
</feature>
<dbReference type="CDD" id="cd06263">
    <property type="entry name" value="MAM"/>
    <property type="match status" value="1"/>
</dbReference>
<dbReference type="PANTHER" id="PTHR23282:SF149">
    <property type="entry name" value="MAM DOMAIN-CONTAINING PROTEIN"/>
    <property type="match status" value="1"/>
</dbReference>
<dbReference type="Pfam" id="PF00057">
    <property type="entry name" value="Ldl_recept_a"/>
    <property type="match status" value="1"/>
</dbReference>
<dbReference type="CDD" id="cd00112">
    <property type="entry name" value="LDLa"/>
    <property type="match status" value="1"/>
</dbReference>
<dbReference type="PROSITE" id="PS50060">
    <property type="entry name" value="MAM_2"/>
    <property type="match status" value="2"/>
</dbReference>
<dbReference type="InterPro" id="IPR051560">
    <property type="entry name" value="MAM_domain-containing"/>
</dbReference>
<dbReference type="InterPro" id="IPR002172">
    <property type="entry name" value="LDrepeatLR_classA_rpt"/>
</dbReference>
<evidence type="ECO:0000256" key="1">
    <source>
        <dbReference type="ARBA" id="ARBA00023157"/>
    </source>
</evidence>
<dbReference type="SMART" id="SM00192">
    <property type="entry name" value="LDLa"/>
    <property type="match status" value="1"/>
</dbReference>
<dbReference type="PROSITE" id="PS01209">
    <property type="entry name" value="LDLRA_1"/>
    <property type="match status" value="1"/>
</dbReference>
<accession>A0A2G8LJ58</accession>
<dbReference type="SUPFAM" id="SSF57424">
    <property type="entry name" value="LDL receptor-like module"/>
    <property type="match status" value="1"/>
</dbReference>
<dbReference type="STRING" id="307972.A0A2G8LJ58"/>
<dbReference type="GO" id="GO:0016020">
    <property type="term" value="C:membrane"/>
    <property type="evidence" value="ECO:0007669"/>
    <property type="project" value="InterPro"/>
</dbReference>
<dbReference type="PANTHER" id="PTHR23282">
    <property type="entry name" value="APICAL ENDOSOMAL GLYCOPROTEIN PRECURSOR"/>
    <property type="match status" value="1"/>
</dbReference>
<dbReference type="SMART" id="SM00137">
    <property type="entry name" value="MAM"/>
    <property type="match status" value="1"/>
</dbReference>